<dbReference type="InterPro" id="IPR001173">
    <property type="entry name" value="Glyco_trans_2-like"/>
</dbReference>
<protein>
    <submittedName>
        <fullName evidence="2">GT2 family glycosyltransferase</fullName>
    </submittedName>
</protein>
<keyword evidence="3" id="KW-1185">Reference proteome</keyword>
<dbReference type="AlphaFoldDB" id="A0A420DGK2"/>
<dbReference type="PANTHER" id="PTHR43179:SF7">
    <property type="entry name" value="RHAMNOSYLTRANSFERASE WBBL"/>
    <property type="match status" value="1"/>
</dbReference>
<gene>
    <name evidence="2" type="ORF">BXY80_2131</name>
</gene>
<dbReference type="EMBL" id="RAQJ01000004">
    <property type="protein sequence ID" value="RKE92214.1"/>
    <property type="molecule type" value="Genomic_DNA"/>
</dbReference>
<feature type="domain" description="Glycosyltransferase 2-like" evidence="1">
    <location>
        <begin position="4"/>
        <end position="179"/>
    </location>
</feature>
<name>A0A420DGK2_9FLAO</name>
<evidence type="ECO:0000259" key="1">
    <source>
        <dbReference type="Pfam" id="PF00535"/>
    </source>
</evidence>
<proteinExistence type="predicted"/>
<dbReference type="Pfam" id="PF00535">
    <property type="entry name" value="Glycos_transf_2"/>
    <property type="match status" value="1"/>
</dbReference>
<dbReference type="PANTHER" id="PTHR43179">
    <property type="entry name" value="RHAMNOSYLTRANSFERASE WBBL"/>
    <property type="match status" value="1"/>
</dbReference>
<dbReference type="SUPFAM" id="SSF53448">
    <property type="entry name" value="Nucleotide-diphospho-sugar transferases"/>
    <property type="match status" value="1"/>
</dbReference>
<dbReference type="CDD" id="cd04186">
    <property type="entry name" value="GT_2_like_c"/>
    <property type="match status" value="1"/>
</dbReference>
<keyword evidence="2" id="KW-0808">Transferase</keyword>
<evidence type="ECO:0000313" key="2">
    <source>
        <dbReference type="EMBL" id="RKE92214.1"/>
    </source>
</evidence>
<dbReference type="RefSeq" id="WP_120201720.1">
    <property type="nucleotide sequence ID" value="NZ_RAQJ01000004.1"/>
</dbReference>
<dbReference type="Proteomes" id="UP000284892">
    <property type="component" value="Unassembled WGS sequence"/>
</dbReference>
<accession>A0A420DGK2</accession>
<dbReference type="GO" id="GO:0016740">
    <property type="term" value="F:transferase activity"/>
    <property type="evidence" value="ECO:0007669"/>
    <property type="project" value="UniProtKB-KW"/>
</dbReference>
<comment type="caution">
    <text evidence="2">The sequence shown here is derived from an EMBL/GenBank/DDBJ whole genome shotgun (WGS) entry which is preliminary data.</text>
</comment>
<dbReference type="InterPro" id="IPR029044">
    <property type="entry name" value="Nucleotide-diphossugar_trans"/>
</dbReference>
<reference evidence="2 3" key="1">
    <citation type="submission" date="2018-09" db="EMBL/GenBank/DDBJ databases">
        <title>Genomic Encyclopedia of Archaeal and Bacterial Type Strains, Phase II (KMG-II): from individual species to whole genera.</title>
        <authorList>
            <person name="Goeker M."/>
        </authorList>
    </citation>
    <scope>NUCLEOTIDE SEQUENCE [LARGE SCALE GENOMIC DNA]</scope>
    <source>
        <strain evidence="2 3">DSM 26283</strain>
    </source>
</reference>
<organism evidence="2 3">
    <name type="scientific">Ichthyenterobacterium magnum</name>
    <dbReference type="NCBI Taxonomy" id="1230530"/>
    <lineage>
        <taxon>Bacteria</taxon>
        <taxon>Pseudomonadati</taxon>
        <taxon>Bacteroidota</taxon>
        <taxon>Flavobacteriia</taxon>
        <taxon>Flavobacteriales</taxon>
        <taxon>Flavobacteriaceae</taxon>
        <taxon>Ichthyenterobacterium</taxon>
    </lineage>
</organism>
<sequence>MKLSVIILNYNVRYFLELCLKSVAAATSNLEAEIIVVDNNSNDDSCEMVKRLFPNVVLIENKENLGFSKANNQGVSIAKGEYVCILNPDTVVTEDTFVTLLSYAEGLNNLGILSCKLIDGQGNFLPESKRNIPKPAVAIKKILGFSKSYYANHLDKNEVGKVDVFVGAFMLIKRSIYNEVKGFDEAYFMYGEDIDLSYKIRKAGYDNTYYGKTTIIHYKGESTLKDKTYAKRFYGAMQVFYDKHFKSNIIFDVLVWLGIQFAKWASVKELTKIKPIKQSILISHKSYPALEKKLGKNVQRVSKLSKMLPNTQLVFDANYLSFKSIVNIIEASENNSNTSFKILPNNSNFIIGSNSSKSRGEVINF</sequence>
<dbReference type="OrthoDB" id="9771846at2"/>
<dbReference type="Gene3D" id="3.90.550.10">
    <property type="entry name" value="Spore Coat Polysaccharide Biosynthesis Protein SpsA, Chain A"/>
    <property type="match status" value="1"/>
</dbReference>
<evidence type="ECO:0000313" key="3">
    <source>
        <dbReference type="Proteomes" id="UP000284892"/>
    </source>
</evidence>